<dbReference type="PROSITE" id="PS50119">
    <property type="entry name" value="ZF_BBOX"/>
    <property type="match status" value="1"/>
</dbReference>
<keyword evidence="1" id="KW-0862">Zinc</keyword>
<dbReference type="GO" id="GO:0008270">
    <property type="term" value="F:zinc ion binding"/>
    <property type="evidence" value="ECO:0007669"/>
    <property type="project" value="UniProtKB-KW"/>
</dbReference>
<keyword evidence="1" id="KW-0863">Zinc-finger</keyword>
<dbReference type="RefSeq" id="XP_020429488.1">
    <property type="nucleotide sequence ID" value="XM_020583301.1"/>
</dbReference>
<dbReference type="SUPFAM" id="SSF117281">
    <property type="entry name" value="Kelch motif"/>
    <property type="match status" value="1"/>
</dbReference>
<evidence type="ECO:0000313" key="4">
    <source>
        <dbReference type="Proteomes" id="UP000001396"/>
    </source>
</evidence>
<dbReference type="InParanoid" id="D3BMZ7"/>
<name>D3BMZ7_HETP5</name>
<keyword evidence="1" id="KW-0479">Metal-binding</keyword>
<comment type="caution">
    <text evidence="3">The sequence shown here is derived from an EMBL/GenBank/DDBJ whole genome shotgun (WGS) entry which is preliminary data.</text>
</comment>
<dbReference type="EMBL" id="ADBJ01000043">
    <property type="protein sequence ID" value="EFA77359.1"/>
    <property type="molecule type" value="Genomic_DNA"/>
</dbReference>
<dbReference type="Gene3D" id="2.120.10.80">
    <property type="entry name" value="Kelch-type beta propeller"/>
    <property type="match status" value="1"/>
</dbReference>
<reference evidence="3 4" key="1">
    <citation type="journal article" date="2011" name="Genome Res.">
        <title>Phylogeny-wide analysis of social amoeba genomes highlights ancient origins for complex intercellular communication.</title>
        <authorList>
            <person name="Heidel A.J."/>
            <person name="Lawal H.M."/>
            <person name="Felder M."/>
            <person name="Schilde C."/>
            <person name="Helps N.R."/>
            <person name="Tunggal B."/>
            <person name="Rivero F."/>
            <person name="John U."/>
            <person name="Schleicher M."/>
            <person name="Eichinger L."/>
            <person name="Platzer M."/>
            <person name="Noegel A.A."/>
            <person name="Schaap P."/>
            <person name="Gloeckner G."/>
        </authorList>
    </citation>
    <scope>NUCLEOTIDE SEQUENCE [LARGE SCALE GENOMIC DNA]</scope>
    <source>
        <strain evidence="4">ATCC 26659 / Pp 5 / PN500</strain>
    </source>
</reference>
<evidence type="ECO:0000313" key="3">
    <source>
        <dbReference type="EMBL" id="EFA77359.1"/>
    </source>
</evidence>
<protein>
    <recommendedName>
        <fullName evidence="2">B box-type domain-containing protein</fullName>
    </recommendedName>
</protein>
<dbReference type="InterPro" id="IPR000315">
    <property type="entry name" value="Znf_B-box"/>
</dbReference>
<evidence type="ECO:0000256" key="1">
    <source>
        <dbReference type="PROSITE-ProRule" id="PRU00024"/>
    </source>
</evidence>
<dbReference type="Gene3D" id="3.30.160.60">
    <property type="entry name" value="Classic Zinc Finger"/>
    <property type="match status" value="1"/>
</dbReference>
<accession>D3BMZ7</accession>
<feature type="domain" description="B box-type" evidence="2">
    <location>
        <begin position="14"/>
        <end position="57"/>
    </location>
</feature>
<evidence type="ECO:0000259" key="2">
    <source>
        <dbReference type="PROSITE" id="PS50119"/>
    </source>
</evidence>
<gene>
    <name evidence="3" type="ORF">PPL_12571</name>
</gene>
<dbReference type="AlphaFoldDB" id="D3BMZ7"/>
<dbReference type="InterPro" id="IPR015915">
    <property type="entry name" value="Kelch-typ_b-propeller"/>
</dbReference>
<sequence length="617" mass="71739">MDTISTDIDSSVVVDQNGCEKHAKRFKFFCFQCNLLICPRCLTQHQAEYRDHQCEHLDNIKDALLKLDVFNIADNNSNNNNNNNVFSNNNNTNSISNNIDNKVSNSNEYLIKRLLYIWQRLKSSTVAAQSLENKIGEISYHYSQIFEYLMTQELKSKKPLQSQLETVELTIQKDLKDLSSLIELIDHSKYLNQFVNNSNNSNSLSTSSTSSSTSSISPSEIFDTTDKYQLENIIKSVNNSQSLSKFITTHRNTLFNNNINYLDNQENNIKFINQKILDLFINYTKNSNIDINDNSCNNNNDRYNNSQVIFNRNDLEEFKSYINKISSINLIDKRLKTFMFITNRDKSYSLLNLDENVIQTVHCDTFDFIRTVNSMVTVGPHIYIFSSYSEDYQNKYCRFNVETMSIDHCAAIENIEIGRTASVCYDGVSDYIYLINGYNDVKKQHYNRVDRFNWKTLTFEKYYEEPRQHKINYLRILSFFFKGLIYSVPVVGKSLHIFDPADKTMKEFQSNHFFERSYAACTDGNGMIYILSTDGSFQRLSVETKVFAKLSSPMETNSYISMVYHQNKIYLFSNEILIYSIEHDRWGPAFLKLTDQTANDFSKIVRTTCGASLFQKL</sequence>
<dbReference type="SUPFAM" id="SSF57845">
    <property type="entry name" value="B-box zinc-binding domain"/>
    <property type="match status" value="1"/>
</dbReference>
<dbReference type="Proteomes" id="UP000001396">
    <property type="component" value="Unassembled WGS sequence"/>
</dbReference>
<proteinExistence type="predicted"/>
<organism evidence="3 4">
    <name type="scientific">Heterostelium pallidum (strain ATCC 26659 / Pp 5 / PN500)</name>
    <name type="common">Cellular slime mold</name>
    <name type="synonym">Polysphondylium pallidum</name>
    <dbReference type="NCBI Taxonomy" id="670386"/>
    <lineage>
        <taxon>Eukaryota</taxon>
        <taxon>Amoebozoa</taxon>
        <taxon>Evosea</taxon>
        <taxon>Eumycetozoa</taxon>
        <taxon>Dictyostelia</taxon>
        <taxon>Acytosteliales</taxon>
        <taxon>Acytosteliaceae</taxon>
        <taxon>Heterostelium</taxon>
    </lineage>
</organism>
<keyword evidence="4" id="KW-1185">Reference proteome</keyword>
<dbReference type="GeneID" id="31368038"/>